<dbReference type="InterPro" id="IPR052983">
    <property type="entry name" value="MFS_Riboflavin_Transporter"/>
</dbReference>
<evidence type="ECO:0008006" key="10">
    <source>
        <dbReference type="Google" id="ProtNLM"/>
    </source>
</evidence>
<comment type="caution">
    <text evidence="8">The sequence shown here is derived from an EMBL/GenBank/DDBJ whole genome shotgun (WGS) entry which is preliminary data.</text>
</comment>
<evidence type="ECO:0000256" key="3">
    <source>
        <dbReference type="ARBA" id="ARBA00022692"/>
    </source>
</evidence>
<dbReference type="EMBL" id="JARKHS020036278">
    <property type="protein sequence ID" value="KAK8756396.1"/>
    <property type="molecule type" value="Genomic_DNA"/>
</dbReference>
<dbReference type="InterPro" id="IPR036259">
    <property type="entry name" value="MFS_trans_sf"/>
</dbReference>
<reference evidence="8 9" key="1">
    <citation type="journal article" date="2023" name="Arcadia Sci">
        <title>De novo assembly of a long-read Amblyomma americanum tick genome.</title>
        <authorList>
            <person name="Chou S."/>
            <person name="Poskanzer K.E."/>
            <person name="Rollins M."/>
            <person name="Thuy-Boun P.S."/>
        </authorList>
    </citation>
    <scope>NUCLEOTIDE SEQUENCE [LARGE SCALE GENOMIC DNA]</scope>
    <source>
        <strain evidence="8">F_SG_1</strain>
        <tissue evidence="8">Salivary glands</tissue>
    </source>
</reference>
<dbReference type="Proteomes" id="UP001321473">
    <property type="component" value="Unassembled WGS sequence"/>
</dbReference>
<gene>
    <name evidence="8" type="ORF">V5799_000902</name>
</gene>
<keyword evidence="2" id="KW-0813">Transport</keyword>
<dbReference type="GO" id="GO:0016020">
    <property type="term" value="C:membrane"/>
    <property type="evidence" value="ECO:0007669"/>
    <property type="project" value="UniProtKB-SubCell"/>
</dbReference>
<keyword evidence="7" id="KW-0732">Signal</keyword>
<keyword evidence="5 6" id="KW-0472">Membrane</keyword>
<keyword evidence="4 6" id="KW-1133">Transmembrane helix</keyword>
<evidence type="ECO:0000313" key="8">
    <source>
        <dbReference type="EMBL" id="KAK8756396.1"/>
    </source>
</evidence>
<dbReference type="PANTHER" id="PTHR43385">
    <property type="entry name" value="RIBOFLAVIN TRANSPORTER RIBJ"/>
    <property type="match status" value="1"/>
</dbReference>
<keyword evidence="3 6" id="KW-0812">Transmembrane</keyword>
<evidence type="ECO:0000256" key="7">
    <source>
        <dbReference type="SAM" id="SignalP"/>
    </source>
</evidence>
<evidence type="ECO:0000256" key="5">
    <source>
        <dbReference type="ARBA" id="ARBA00023136"/>
    </source>
</evidence>
<protein>
    <recommendedName>
        <fullName evidence="10">Monocarboxylate transporter</fullName>
    </recommendedName>
</protein>
<keyword evidence="9" id="KW-1185">Reference proteome</keyword>
<dbReference type="SUPFAM" id="SSF103473">
    <property type="entry name" value="MFS general substrate transporter"/>
    <property type="match status" value="1"/>
</dbReference>
<dbReference type="PANTHER" id="PTHR43385:SF1">
    <property type="entry name" value="RIBOFLAVIN TRANSPORTER RIBJ"/>
    <property type="match status" value="1"/>
</dbReference>
<feature type="transmembrane region" description="Helical" evidence="6">
    <location>
        <begin position="72"/>
        <end position="93"/>
    </location>
</feature>
<name>A0AAQ4D1Q6_AMBAM</name>
<sequence length="114" mass="12486">MVVLALVFGLNNGGTIAVMPVLLADHLGDHHLPLTYGLHRLTMGIATLFRPMLIDRRCAGYFKDRHGSYDGLYYLVAGFCACTVILWSLIVAADSLKRVLLGRPSQEDVFAIPA</sequence>
<proteinExistence type="predicted"/>
<evidence type="ECO:0000256" key="2">
    <source>
        <dbReference type="ARBA" id="ARBA00022448"/>
    </source>
</evidence>
<feature type="signal peptide" evidence="7">
    <location>
        <begin position="1"/>
        <end position="17"/>
    </location>
</feature>
<evidence type="ECO:0000256" key="1">
    <source>
        <dbReference type="ARBA" id="ARBA00004141"/>
    </source>
</evidence>
<dbReference type="AlphaFoldDB" id="A0AAQ4D1Q6"/>
<evidence type="ECO:0000256" key="6">
    <source>
        <dbReference type="SAM" id="Phobius"/>
    </source>
</evidence>
<organism evidence="8 9">
    <name type="scientific">Amblyomma americanum</name>
    <name type="common">Lone star tick</name>
    <dbReference type="NCBI Taxonomy" id="6943"/>
    <lineage>
        <taxon>Eukaryota</taxon>
        <taxon>Metazoa</taxon>
        <taxon>Ecdysozoa</taxon>
        <taxon>Arthropoda</taxon>
        <taxon>Chelicerata</taxon>
        <taxon>Arachnida</taxon>
        <taxon>Acari</taxon>
        <taxon>Parasitiformes</taxon>
        <taxon>Ixodida</taxon>
        <taxon>Ixodoidea</taxon>
        <taxon>Ixodidae</taxon>
        <taxon>Amblyomminae</taxon>
        <taxon>Amblyomma</taxon>
    </lineage>
</organism>
<accession>A0AAQ4D1Q6</accession>
<comment type="subcellular location">
    <subcellularLocation>
        <location evidence="1">Membrane</location>
        <topology evidence="1">Multi-pass membrane protein</topology>
    </subcellularLocation>
</comment>
<feature type="chain" id="PRO_5043009598" description="Monocarboxylate transporter" evidence="7">
    <location>
        <begin position="18"/>
        <end position="114"/>
    </location>
</feature>
<evidence type="ECO:0000256" key="4">
    <source>
        <dbReference type="ARBA" id="ARBA00022989"/>
    </source>
</evidence>
<dbReference type="Gene3D" id="1.20.1250.20">
    <property type="entry name" value="MFS general substrate transporter like domains"/>
    <property type="match status" value="1"/>
</dbReference>
<evidence type="ECO:0000313" key="9">
    <source>
        <dbReference type="Proteomes" id="UP001321473"/>
    </source>
</evidence>